<sequence>MQSVHDGGRCSIRQHHRVRSRRVGCYESSNWATSGDTNTFQRYPSISRTSALRDTDTLLDENDLKAKQDDVNTKRIPEPVANALSSRGPREREVRQQRRFIEICDHILRHVPLSSRLLGAPFSARSAVGAAGEVSLCSRFGGVLLSGGVAAAEEPASSPPRSDSWCVGGSQGNQHGDLRPTGITPPSTPGGGQELTARLEQGFGLDSVWGFWGVSSCYGVWGRGGTSGGSTGRCPNVNGPIGSDTTPVYGTRGGGGQSASVMRIRSRVPRDTYSLILSGGEFPRLARLRQMGLGISTQDQIERIPPSHTGTAVIPRHRPLSATSWLPESALHKHTELLPLPQSIEPPPGIRPHTMAE</sequence>
<accession>K0S7N1</accession>
<feature type="region of interest" description="Disordered" evidence="1">
    <location>
        <begin position="232"/>
        <end position="258"/>
    </location>
</feature>
<comment type="caution">
    <text evidence="2">The sequence shown here is derived from an EMBL/GenBank/DDBJ whole genome shotgun (WGS) entry which is preliminary data.</text>
</comment>
<proteinExistence type="predicted"/>
<evidence type="ECO:0000313" key="3">
    <source>
        <dbReference type="Proteomes" id="UP000266841"/>
    </source>
</evidence>
<evidence type="ECO:0000256" key="1">
    <source>
        <dbReference type="SAM" id="MobiDB-lite"/>
    </source>
</evidence>
<feature type="region of interest" description="Disordered" evidence="1">
    <location>
        <begin position="63"/>
        <end position="92"/>
    </location>
</feature>
<organism evidence="2 3">
    <name type="scientific">Thalassiosira oceanica</name>
    <name type="common">Marine diatom</name>
    <dbReference type="NCBI Taxonomy" id="159749"/>
    <lineage>
        <taxon>Eukaryota</taxon>
        <taxon>Sar</taxon>
        <taxon>Stramenopiles</taxon>
        <taxon>Ochrophyta</taxon>
        <taxon>Bacillariophyta</taxon>
        <taxon>Coscinodiscophyceae</taxon>
        <taxon>Thalassiosirophycidae</taxon>
        <taxon>Thalassiosirales</taxon>
        <taxon>Thalassiosiraceae</taxon>
        <taxon>Thalassiosira</taxon>
    </lineage>
</organism>
<feature type="compositionally biased region" description="Basic and acidic residues" evidence="1">
    <location>
        <begin position="63"/>
        <end position="77"/>
    </location>
</feature>
<dbReference type="EMBL" id="AGNL01020252">
    <property type="protein sequence ID" value="EJK61250.1"/>
    <property type="molecule type" value="Genomic_DNA"/>
</dbReference>
<gene>
    <name evidence="2" type="ORF">THAOC_18303</name>
</gene>
<keyword evidence="3" id="KW-1185">Reference proteome</keyword>
<dbReference type="AlphaFoldDB" id="K0S7N1"/>
<dbReference type="Proteomes" id="UP000266841">
    <property type="component" value="Unassembled WGS sequence"/>
</dbReference>
<feature type="region of interest" description="Disordered" evidence="1">
    <location>
        <begin position="153"/>
        <end position="195"/>
    </location>
</feature>
<protein>
    <submittedName>
        <fullName evidence="2">Uncharacterized protein</fullName>
    </submittedName>
</protein>
<reference evidence="2 3" key="1">
    <citation type="journal article" date="2012" name="Genome Biol.">
        <title>Genome and low-iron response of an oceanic diatom adapted to chronic iron limitation.</title>
        <authorList>
            <person name="Lommer M."/>
            <person name="Specht M."/>
            <person name="Roy A.S."/>
            <person name="Kraemer L."/>
            <person name="Andreson R."/>
            <person name="Gutowska M.A."/>
            <person name="Wolf J."/>
            <person name="Bergner S.V."/>
            <person name="Schilhabel M.B."/>
            <person name="Klostermeier U.C."/>
            <person name="Beiko R.G."/>
            <person name="Rosenstiel P."/>
            <person name="Hippler M."/>
            <person name="Laroche J."/>
        </authorList>
    </citation>
    <scope>NUCLEOTIDE SEQUENCE [LARGE SCALE GENOMIC DNA]</scope>
    <source>
        <strain evidence="2 3">CCMP1005</strain>
    </source>
</reference>
<feature type="region of interest" description="Disordered" evidence="1">
    <location>
        <begin position="338"/>
        <end position="357"/>
    </location>
</feature>
<evidence type="ECO:0000313" key="2">
    <source>
        <dbReference type="EMBL" id="EJK61250.1"/>
    </source>
</evidence>
<name>K0S7N1_THAOC</name>